<dbReference type="Pfam" id="PF00106">
    <property type="entry name" value="adh_short"/>
    <property type="match status" value="1"/>
</dbReference>
<keyword evidence="6" id="KW-1185">Reference proteome</keyword>
<comment type="similarity">
    <text evidence="1 4">Belongs to the short-chain dehydrogenases/reductases (SDR) family.</text>
</comment>
<dbReference type="CDD" id="cd05374">
    <property type="entry name" value="17beta-HSD-like_SDR_c"/>
    <property type="match status" value="1"/>
</dbReference>
<evidence type="ECO:0000313" key="6">
    <source>
        <dbReference type="Proteomes" id="UP000256328"/>
    </source>
</evidence>
<dbReference type="PANTHER" id="PTHR43976:SF16">
    <property type="entry name" value="SHORT-CHAIN DEHYDROGENASE_REDUCTASE FAMILY PROTEIN"/>
    <property type="match status" value="1"/>
</dbReference>
<evidence type="ECO:0000313" key="5">
    <source>
        <dbReference type="EMBL" id="RDW77990.1"/>
    </source>
</evidence>
<dbReference type="PRINTS" id="PR00081">
    <property type="entry name" value="GDHRDH"/>
</dbReference>
<reference evidence="5 6" key="1">
    <citation type="journal article" date="2018" name="IMA Fungus">
        <title>IMA Genome-F 9: Draft genome sequence of Annulohypoxylon stygium, Aspergillus mulundensis, Berkeleyomyces basicola (syn. Thielaviopsis basicola), Ceratocystis smalleyi, two Cercospora beticola strains, Coleophoma cylindrospora, Fusarium fracticaudum, Phialophora cf. hyalina, and Morchella septimelata.</title>
        <authorList>
            <person name="Wingfield B.D."/>
            <person name="Bills G.F."/>
            <person name="Dong Y."/>
            <person name="Huang W."/>
            <person name="Nel W.J."/>
            <person name="Swalarsk-Parry B.S."/>
            <person name="Vaghefi N."/>
            <person name="Wilken P.M."/>
            <person name="An Z."/>
            <person name="de Beer Z.W."/>
            <person name="De Vos L."/>
            <person name="Chen L."/>
            <person name="Duong T.A."/>
            <person name="Gao Y."/>
            <person name="Hammerbacher A."/>
            <person name="Kikkert J.R."/>
            <person name="Li Y."/>
            <person name="Li H."/>
            <person name="Li K."/>
            <person name="Li Q."/>
            <person name="Liu X."/>
            <person name="Ma X."/>
            <person name="Naidoo K."/>
            <person name="Pethybridge S.J."/>
            <person name="Sun J."/>
            <person name="Steenkamp E.T."/>
            <person name="van der Nest M.A."/>
            <person name="van Wyk S."/>
            <person name="Wingfield M.J."/>
            <person name="Xiong C."/>
            <person name="Yue Q."/>
            <person name="Zhang X."/>
        </authorList>
    </citation>
    <scope>NUCLEOTIDE SEQUENCE [LARGE SCALE GENOMIC DNA]</scope>
    <source>
        <strain evidence="5 6">BP5796</strain>
    </source>
</reference>
<dbReference type="PROSITE" id="PS00061">
    <property type="entry name" value="ADH_SHORT"/>
    <property type="match status" value="1"/>
</dbReference>
<evidence type="ECO:0000256" key="3">
    <source>
        <dbReference type="ARBA" id="ARBA00023002"/>
    </source>
</evidence>
<comment type="caution">
    <text evidence="5">The sequence shown here is derived from an EMBL/GenBank/DDBJ whole genome shotgun (WGS) entry which is preliminary data.</text>
</comment>
<protein>
    <submittedName>
        <fullName evidence="5">Uncharacterized protein</fullName>
    </submittedName>
</protein>
<name>A0A3D8RVL8_9HELO</name>
<dbReference type="PRINTS" id="PR00080">
    <property type="entry name" value="SDRFAMILY"/>
</dbReference>
<dbReference type="OrthoDB" id="1274115at2759"/>
<dbReference type="Gene3D" id="3.40.50.720">
    <property type="entry name" value="NAD(P)-binding Rossmann-like Domain"/>
    <property type="match status" value="1"/>
</dbReference>
<dbReference type="Proteomes" id="UP000256328">
    <property type="component" value="Unassembled WGS sequence"/>
</dbReference>
<dbReference type="InterPro" id="IPR002347">
    <property type="entry name" value="SDR_fam"/>
</dbReference>
<evidence type="ECO:0000256" key="4">
    <source>
        <dbReference type="RuleBase" id="RU000363"/>
    </source>
</evidence>
<proteinExistence type="inferred from homology"/>
<organism evidence="5 6">
    <name type="scientific">Coleophoma crateriformis</name>
    <dbReference type="NCBI Taxonomy" id="565419"/>
    <lineage>
        <taxon>Eukaryota</taxon>
        <taxon>Fungi</taxon>
        <taxon>Dikarya</taxon>
        <taxon>Ascomycota</taxon>
        <taxon>Pezizomycotina</taxon>
        <taxon>Leotiomycetes</taxon>
        <taxon>Helotiales</taxon>
        <taxon>Dermateaceae</taxon>
        <taxon>Coleophoma</taxon>
    </lineage>
</organism>
<evidence type="ECO:0000256" key="1">
    <source>
        <dbReference type="ARBA" id="ARBA00006484"/>
    </source>
</evidence>
<keyword evidence="3" id="KW-0560">Oxidoreductase</keyword>
<keyword evidence="2" id="KW-0521">NADP</keyword>
<gene>
    <name evidence="5" type="ORF">BP5796_05842</name>
</gene>
<dbReference type="InterPro" id="IPR051911">
    <property type="entry name" value="SDR_oxidoreductase"/>
</dbReference>
<dbReference type="AlphaFoldDB" id="A0A3D8RVL8"/>
<dbReference type="EMBL" id="PDLN01000008">
    <property type="protein sequence ID" value="RDW77990.1"/>
    <property type="molecule type" value="Genomic_DNA"/>
</dbReference>
<dbReference type="SUPFAM" id="SSF51735">
    <property type="entry name" value="NAD(P)-binding Rossmann-fold domains"/>
    <property type="match status" value="1"/>
</dbReference>
<dbReference type="GO" id="GO:0016491">
    <property type="term" value="F:oxidoreductase activity"/>
    <property type="evidence" value="ECO:0007669"/>
    <property type="project" value="UniProtKB-KW"/>
</dbReference>
<dbReference type="PANTHER" id="PTHR43976">
    <property type="entry name" value="SHORT CHAIN DEHYDROGENASE"/>
    <property type="match status" value="1"/>
</dbReference>
<dbReference type="InterPro" id="IPR020904">
    <property type="entry name" value="Sc_DH/Rdtase_CS"/>
</dbReference>
<evidence type="ECO:0000256" key="2">
    <source>
        <dbReference type="ARBA" id="ARBA00022857"/>
    </source>
</evidence>
<accession>A0A3D8RVL8</accession>
<dbReference type="InterPro" id="IPR036291">
    <property type="entry name" value="NAD(P)-bd_dom_sf"/>
</dbReference>
<sequence length="283" mass="30243">MGVWLITGCSSGFGLEVAKAALAHGDQVIATSRDASKLTELKNLGATTLAVNISAPSDVLNQFAAEAVKIYGKIDILLNNAGYMLEAAIEEATMDEVRAQVETNLFAHIAVTQAFLPYMRAQRSGVIANMGSIAGWTGIVGAGHYCASKFALVAISDTLRKEVNHLNIKVTIIEPGYFRTNFLTPGGARTTAAKVIDDLKPVMDPLRAMLDAVDQKQPGDAKKGAQLIVEALTGTGRCAGKELPSRLLLGKDAVQLCSGVVEDWRKDIEEWKELSSSTDHDDV</sequence>